<evidence type="ECO:0008006" key="4">
    <source>
        <dbReference type="Google" id="ProtNLM"/>
    </source>
</evidence>
<dbReference type="AlphaFoldDB" id="M2ZWB8"/>
<evidence type="ECO:0000256" key="1">
    <source>
        <dbReference type="SAM" id="Phobius"/>
    </source>
</evidence>
<gene>
    <name evidence="2" type="ORF">H074_01847</name>
</gene>
<proteinExistence type="predicted"/>
<dbReference type="RefSeq" id="WP_007028315.1">
    <property type="nucleotide sequence ID" value="NZ_AOHO01000019.1"/>
</dbReference>
<keyword evidence="3" id="KW-1185">Reference proteome</keyword>
<organism evidence="2 3">
    <name type="scientific">Amycolatopsis decaplanina DSM 44594</name>
    <dbReference type="NCBI Taxonomy" id="1284240"/>
    <lineage>
        <taxon>Bacteria</taxon>
        <taxon>Bacillati</taxon>
        <taxon>Actinomycetota</taxon>
        <taxon>Actinomycetes</taxon>
        <taxon>Pseudonocardiales</taxon>
        <taxon>Pseudonocardiaceae</taxon>
        <taxon>Amycolatopsis</taxon>
    </lineage>
</organism>
<feature type="transmembrane region" description="Helical" evidence="1">
    <location>
        <begin position="23"/>
        <end position="45"/>
    </location>
</feature>
<keyword evidence="1" id="KW-1133">Transmembrane helix</keyword>
<feature type="transmembrane region" description="Helical" evidence="1">
    <location>
        <begin position="51"/>
        <end position="69"/>
    </location>
</feature>
<protein>
    <recommendedName>
        <fullName evidence="4">DUF304 domain-containing protein</fullName>
    </recommendedName>
</protein>
<accession>M2ZWB8</accession>
<sequence length="164" mass="17816">MHVGETALLPGERLLWEGAPRRVPLVEVSDLAAVPGVLFLGFLLYPSTRDPVSRIVYVVPVVIVLLWIGRGIKRHLKTRTSSFVVTDRRVVVRRKGADVVSHYLSDLGPPRLTEHADGTGTISFGDGMSPGFLSGPGNRDADSSLPRLAGTEARRVRDLIATAR</sequence>
<keyword evidence="1" id="KW-0472">Membrane</keyword>
<dbReference type="Proteomes" id="UP000054226">
    <property type="component" value="Unassembled WGS sequence"/>
</dbReference>
<keyword evidence="1" id="KW-0812">Transmembrane</keyword>
<dbReference type="OrthoDB" id="3638199at2"/>
<reference evidence="2 3" key="1">
    <citation type="journal article" date="2013" name="Genome Announc.">
        <title>Draft Genome Sequence of Amycolatopsis decaplanina Strain DSM 44594T.</title>
        <authorList>
            <person name="Kaur N."/>
            <person name="Kumar S."/>
            <person name="Bala M."/>
            <person name="Raghava G.P."/>
            <person name="Mayilraj S."/>
        </authorList>
    </citation>
    <scope>NUCLEOTIDE SEQUENCE [LARGE SCALE GENOMIC DNA]</scope>
    <source>
        <strain evidence="2 3">DSM 44594</strain>
    </source>
</reference>
<evidence type="ECO:0000313" key="3">
    <source>
        <dbReference type="Proteomes" id="UP000054226"/>
    </source>
</evidence>
<evidence type="ECO:0000313" key="2">
    <source>
        <dbReference type="EMBL" id="EME64639.1"/>
    </source>
</evidence>
<name>M2ZWB8_9PSEU</name>
<dbReference type="EMBL" id="AOHO01000019">
    <property type="protein sequence ID" value="EME64639.1"/>
    <property type="molecule type" value="Genomic_DNA"/>
</dbReference>
<comment type="caution">
    <text evidence="2">The sequence shown here is derived from an EMBL/GenBank/DDBJ whole genome shotgun (WGS) entry which is preliminary data.</text>
</comment>
<dbReference type="PATRIC" id="fig|1284240.4.peg.367"/>